<dbReference type="GO" id="GO:0016020">
    <property type="term" value="C:membrane"/>
    <property type="evidence" value="ECO:0007669"/>
    <property type="project" value="UniProtKB-SubCell"/>
</dbReference>
<dbReference type="EMBL" id="GG686971">
    <property type="protein sequence ID" value="EEQ97745.1"/>
    <property type="molecule type" value="Genomic_DNA"/>
</dbReference>
<feature type="transmembrane region" description="Helical" evidence="12">
    <location>
        <begin position="808"/>
        <end position="826"/>
    </location>
</feature>
<evidence type="ECO:0000256" key="9">
    <source>
        <dbReference type="ARBA" id="ARBA00022989"/>
    </source>
</evidence>
<dbReference type="InterPro" id="IPR004589">
    <property type="entry name" value="DNA_helicase_ATP-dep_RecQ"/>
</dbReference>
<evidence type="ECO:0000313" key="15">
    <source>
        <dbReference type="Proteomes" id="UP000007800"/>
    </source>
</evidence>
<dbReference type="SUPFAM" id="SSF52540">
    <property type="entry name" value="P-loop containing nucleoside triphosphate hydrolases"/>
    <property type="match status" value="2"/>
</dbReference>
<dbReference type="Gene3D" id="3.40.50.300">
    <property type="entry name" value="P-loop containing nucleotide triphosphate hydrolases"/>
    <property type="match status" value="2"/>
</dbReference>
<evidence type="ECO:0000256" key="7">
    <source>
        <dbReference type="ARBA" id="ARBA00022842"/>
    </source>
</evidence>
<dbReference type="OrthoDB" id="48943at2759"/>
<keyword evidence="7" id="KW-0460">Magnesium</keyword>
<evidence type="ECO:0000256" key="5">
    <source>
        <dbReference type="ARBA" id="ARBA00022741"/>
    </source>
</evidence>
<dbReference type="InterPro" id="IPR059000">
    <property type="entry name" value="ATPase_P-type_domA"/>
</dbReference>
<keyword evidence="4" id="KW-0479">Metal-binding</keyword>
<sequence length="1114" mass="123586">MTRRVVDLSSDDDDGRVAVAALEEELDSVERQIEELRVTRDILRSKLARLRSKLDSSPSPTSSSVWADAGFSWDSSLRDAAWRYFGVKQFRDHQLSILNAILSGSDAVLVSPTGSGKSLVYQLPAVLMGEKRLTVVVSPLISLMHDQVSSLLAVGVAARLLSAQEPRQRQTAIRKELKEKHVDIVFVTPERIAKSAQFMNLLGRLHESKSIGLIAVDESHCISQWGHDFRQDYLKLGMLRKHFPGVPIVATTATATPQVVEDICGRLDLDRSRTNVKRAPCDRPNIFYGVIHKPRDKARAVEQLLCASCPPADSNGIVYCLSRKETEDVCTSLNHAGIPAVWYHGELGADSRAAVHKSWMSGETMITRHGQWRELAKVRLSFECIMMICAIIISIVMKASAHSWVFNLIGDIRSGHPRMGPNMHKNPDHYYARPVCPKSSLRQCQNLPPPYKAFDESSLRPCRRAGSLGASNTNDRAEVTRGQKLHISWMGNGHTNSVSDGTCIVFKMAPYSSDPSWEDFTSLEDCLPFYNKHVTKDTTSADIIIPSNVEPGPYTILYIYVFDTNVGRFRPVGMGEWTASEMHNRLRTGGLSHEEATLELEETGPNEIRVRVPGIIESLASEFSDVLYILQSVAAWTYIVYTTWNIGIIWLGMTLIAGIYRALFIVRRGQKKIATLAKLETRVQVLRSGKWIEIGSHGVVLGDLLKVEEREPLPCDGVVMEGSIIVNESMLTGEPMPIQKFSVDDIEDAEITKKNKAYAGTMCMQSTGPHDGRAILLATSVGALTTKGQLIRMVLSPQSIRFKYTDQLPIIYGMLALYAVLIIILFMTTTSLGSWVVTVLEILSAIAQTMNPMLPVSIVMGQSVAAFRLEKHHQISCLQPGRIPVAGKISTMVFDKTGTITKDGMDFAAVVAVDPASRTFLSKVQFEPDSPPLDERNKRVISERIPLKMQYGLACCHTVTTLRDGTFIGNHVEVSMLTMTGWSLPKPESSDNIITSPNGEHKLKVLKKLEFHHNRMTSGIVVRDLSTDEVIVVIKGSYERVAALSLPDTLPKDYVEVSEGCASDNFYTLAMATKTLDGSFTDEQITAAKRDSFEFDLSMCGLLLFRNEMKPDCH</sequence>
<dbReference type="InterPro" id="IPR027417">
    <property type="entry name" value="P-loop_NTPase"/>
</dbReference>
<dbReference type="NCBIfam" id="TIGR00614">
    <property type="entry name" value="recQ_fam"/>
    <property type="match status" value="1"/>
</dbReference>
<evidence type="ECO:0000256" key="8">
    <source>
        <dbReference type="ARBA" id="ARBA00022967"/>
    </source>
</evidence>
<evidence type="ECO:0000256" key="10">
    <source>
        <dbReference type="ARBA" id="ARBA00023136"/>
    </source>
</evidence>
<keyword evidence="8" id="KW-1278">Translocase</keyword>
<dbReference type="InterPro" id="IPR011545">
    <property type="entry name" value="DEAD/DEAH_box_helicase_dom"/>
</dbReference>
<gene>
    <name evidence="14" type="ORF">Pmar_PMAR004484</name>
</gene>
<dbReference type="GO" id="GO:0003676">
    <property type="term" value="F:nucleic acid binding"/>
    <property type="evidence" value="ECO:0007669"/>
    <property type="project" value="InterPro"/>
</dbReference>
<dbReference type="InterPro" id="IPR006544">
    <property type="entry name" value="P-type_TPase_V"/>
</dbReference>
<dbReference type="Gene3D" id="2.70.150.10">
    <property type="entry name" value="Calcium-transporting ATPase, cytoplasmic transduction domain A"/>
    <property type="match status" value="1"/>
</dbReference>
<dbReference type="InterPro" id="IPR008250">
    <property type="entry name" value="ATPase_P-typ_transduc_dom_A_sf"/>
</dbReference>
<keyword evidence="3 12" id="KW-0812">Transmembrane</keyword>
<evidence type="ECO:0000256" key="2">
    <source>
        <dbReference type="ARBA" id="ARBA00006000"/>
    </source>
</evidence>
<dbReference type="InterPro" id="IPR004014">
    <property type="entry name" value="ATPase_P-typ_cation-transptr_N"/>
</dbReference>
<keyword evidence="5" id="KW-0547">Nucleotide-binding</keyword>
<dbReference type="Pfam" id="PF00270">
    <property type="entry name" value="DEAD"/>
    <property type="match status" value="1"/>
</dbReference>
<evidence type="ECO:0000256" key="4">
    <source>
        <dbReference type="ARBA" id="ARBA00022723"/>
    </source>
</evidence>
<dbReference type="InterPro" id="IPR018303">
    <property type="entry name" value="ATPase_P-typ_P_site"/>
</dbReference>
<name>C5LZS7_PERM5</name>
<comment type="similarity">
    <text evidence="2">Belongs to the cation transport ATPase (P-type) (TC 3.A.3) family. Type V subfamily.</text>
</comment>
<dbReference type="PANTHER" id="PTHR45630">
    <property type="entry name" value="CATION-TRANSPORTING ATPASE-RELATED"/>
    <property type="match status" value="1"/>
</dbReference>
<comment type="subcellular location">
    <subcellularLocation>
        <location evidence="1">Membrane</location>
        <topology evidence="1">Multi-pass membrane protein</topology>
    </subcellularLocation>
</comment>
<dbReference type="InterPro" id="IPR014001">
    <property type="entry name" value="Helicase_ATP-bd"/>
</dbReference>
<dbReference type="AlphaFoldDB" id="C5LZS7"/>
<dbReference type="PANTHER" id="PTHR45630:SF11">
    <property type="entry name" value="CATION-TRANSPORTING P-TYPE ATPASE N-TERMINAL DOMAIN-CONTAINING PROTEIN"/>
    <property type="match status" value="1"/>
</dbReference>
<dbReference type="GO" id="GO:0019829">
    <property type="term" value="F:ATPase-coupled monoatomic cation transmembrane transporter activity"/>
    <property type="evidence" value="ECO:0007669"/>
    <property type="project" value="TreeGrafter"/>
</dbReference>
<evidence type="ECO:0000256" key="12">
    <source>
        <dbReference type="SAM" id="Phobius"/>
    </source>
</evidence>
<evidence type="ECO:0000256" key="1">
    <source>
        <dbReference type="ARBA" id="ARBA00004141"/>
    </source>
</evidence>
<dbReference type="Pfam" id="PF00122">
    <property type="entry name" value="E1-E2_ATPase"/>
    <property type="match status" value="1"/>
</dbReference>
<dbReference type="GO" id="GO:0046872">
    <property type="term" value="F:metal ion binding"/>
    <property type="evidence" value="ECO:0007669"/>
    <property type="project" value="UniProtKB-KW"/>
</dbReference>
<evidence type="ECO:0000259" key="13">
    <source>
        <dbReference type="PROSITE" id="PS51192"/>
    </source>
</evidence>
<organism evidence="15">
    <name type="scientific">Perkinsus marinus (strain ATCC 50983 / TXsc)</name>
    <dbReference type="NCBI Taxonomy" id="423536"/>
    <lineage>
        <taxon>Eukaryota</taxon>
        <taxon>Sar</taxon>
        <taxon>Alveolata</taxon>
        <taxon>Perkinsozoa</taxon>
        <taxon>Perkinsea</taxon>
        <taxon>Perkinsida</taxon>
        <taxon>Perkinsidae</taxon>
        <taxon>Perkinsus</taxon>
    </lineage>
</organism>
<evidence type="ECO:0000256" key="6">
    <source>
        <dbReference type="ARBA" id="ARBA00022840"/>
    </source>
</evidence>
<dbReference type="InterPro" id="IPR023298">
    <property type="entry name" value="ATPase_P-typ_TM_dom_sf"/>
</dbReference>
<feature type="domain" description="Helicase ATP-binding" evidence="13">
    <location>
        <begin position="98"/>
        <end position="273"/>
    </location>
</feature>
<dbReference type="Gene3D" id="3.40.1110.10">
    <property type="entry name" value="Calcium-transporting ATPase, cytoplasmic domain N"/>
    <property type="match status" value="1"/>
</dbReference>
<reference evidence="14 15" key="1">
    <citation type="submission" date="2008-07" db="EMBL/GenBank/DDBJ databases">
        <authorList>
            <person name="El-Sayed N."/>
            <person name="Caler E."/>
            <person name="Inman J."/>
            <person name="Amedeo P."/>
            <person name="Hass B."/>
            <person name="Wortman J."/>
        </authorList>
    </citation>
    <scope>NUCLEOTIDE SEQUENCE [LARGE SCALE GENOMIC DNA]</scope>
    <source>
        <strain evidence="15">ATCC 50983 / TXsc</strain>
    </source>
</reference>
<dbReference type="FunFam" id="3.40.50.300:FF:001389">
    <property type="entry name" value="ATP-dependent DNA helicase RecQ"/>
    <property type="match status" value="1"/>
</dbReference>
<dbReference type="RefSeq" id="XP_002765028.1">
    <property type="nucleotide sequence ID" value="XM_002764982.1"/>
</dbReference>
<dbReference type="PROSITE" id="PS51192">
    <property type="entry name" value="HELICASE_ATP_BIND_1"/>
    <property type="match status" value="1"/>
</dbReference>
<dbReference type="GeneID" id="9037125"/>
<dbReference type="Pfam" id="PF00690">
    <property type="entry name" value="Cation_ATPase_N"/>
    <property type="match status" value="1"/>
</dbReference>
<feature type="coiled-coil region" evidence="11">
    <location>
        <begin position="19"/>
        <end position="53"/>
    </location>
</feature>
<dbReference type="GO" id="GO:0140358">
    <property type="term" value="F:P-type transmembrane transporter activity"/>
    <property type="evidence" value="ECO:0007669"/>
    <property type="project" value="InterPro"/>
</dbReference>
<dbReference type="NCBIfam" id="TIGR01494">
    <property type="entry name" value="ATPase_P-type"/>
    <property type="match status" value="1"/>
</dbReference>
<proteinExistence type="inferred from homology"/>
<dbReference type="CDD" id="cd17920">
    <property type="entry name" value="DEXHc_RecQ"/>
    <property type="match status" value="1"/>
</dbReference>
<dbReference type="SUPFAM" id="SSF81660">
    <property type="entry name" value="Metal cation-transporting ATPase, ATP-binding domain N"/>
    <property type="match status" value="1"/>
</dbReference>
<keyword evidence="9 12" id="KW-1133">Transmembrane helix</keyword>
<accession>C5LZS7</accession>
<dbReference type="SMART" id="SM00487">
    <property type="entry name" value="DEXDc"/>
    <property type="match status" value="1"/>
</dbReference>
<dbReference type="SUPFAM" id="SSF81665">
    <property type="entry name" value="Calcium ATPase, transmembrane domain M"/>
    <property type="match status" value="1"/>
</dbReference>
<keyword evidence="15" id="KW-1185">Reference proteome</keyword>
<feature type="transmembrane region" description="Helical" evidence="12">
    <location>
        <begin position="647"/>
        <end position="666"/>
    </location>
</feature>
<dbReference type="GO" id="GO:0004386">
    <property type="term" value="F:helicase activity"/>
    <property type="evidence" value="ECO:0007669"/>
    <property type="project" value="InterPro"/>
</dbReference>
<keyword evidence="6" id="KW-0067">ATP-binding</keyword>
<keyword evidence="11" id="KW-0175">Coiled coil</keyword>
<dbReference type="GO" id="GO:0016887">
    <property type="term" value="F:ATP hydrolysis activity"/>
    <property type="evidence" value="ECO:0007669"/>
    <property type="project" value="InterPro"/>
</dbReference>
<keyword evidence="10 12" id="KW-0472">Membrane</keyword>
<dbReference type="Proteomes" id="UP000007800">
    <property type="component" value="Unassembled WGS sequence"/>
</dbReference>
<dbReference type="InParanoid" id="C5LZS7"/>
<evidence type="ECO:0000256" key="3">
    <source>
        <dbReference type="ARBA" id="ARBA00022692"/>
    </source>
</evidence>
<evidence type="ECO:0000313" key="14">
    <source>
        <dbReference type="EMBL" id="EEQ97745.1"/>
    </source>
</evidence>
<protein>
    <recommendedName>
        <fullName evidence="13">Helicase ATP-binding domain-containing protein</fullName>
    </recommendedName>
</protein>
<dbReference type="SUPFAM" id="SSF81653">
    <property type="entry name" value="Calcium ATPase, transduction domain A"/>
    <property type="match status" value="1"/>
</dbReference>
<dbReference type="InterPro" id="IPR023299">
    <property type="entry name" value="ATPase_P-typ_cyto_dom_N"/>
</dbReference>
<dbReference type="GO" id="GO:0006310">
    <property type="term" value="P:DNA recombination"/>
    <property type="evidence" value="ECO:0007669"/>
    <property type="project" value="InterPro"/>
</dbReference>
<evidence type="ECO:0000256" key="11">
    <source>
        <dbReference type="SAM" id="Coils"/>
    </source>
</evidence>
<dbReference type="GO" id="GO:0005524">
    <property type="term" value="F:ATP binding"/>
    <property type="evidence" value="ECO:0007669"/>
    <property type="project" value="UniProtKB-KW"/>
</dbReference>
<dbReference type="InterPro" id="IPR001757">
    <property type="entry name" value="P_typ_ATPase"/>
</dbReference>
<dbReference type="PROSITE" id="PS00154">
    <property type="entry name" value="ATPASE_E1_E2"/>
    <property type="match status" value="1"/>
</dbReference>